<gene>
    <name evidence="1" type="ORF">LF65_03688</name>
</gene>
<sequence>MFLFGGNKLKVRSEEDEDGVKTFVEYYGMKKSDEFKVKVLNEMIGENLCLIVLDSRMLYFGNQVEHEVPVEEIVENLGISRIAYKKFEIKKVPEVSMFGISIKKGTKKTDRDYVIGFVVNKYNFKRIEEYVNRMNLYYFIDNAGLGEEDLLQKLSENYEEIDEMSKEFYCEIFNNNYISQLVISSENETAMAIKETVGRCHSELK</sequence>
<dbReference type="EMBL" id="CP010086">
    <property type="protein sequence ID" value="AJH00244.1"/>
    <property type="molecule type" value="Genomic_DNA"/>
</dbReference>
<dbReference type="KEGG" id="cbei:LF65_03688"/>
<dbReference type="RefSeq" id="WP_041897930.1">
    <property type="nucleotide sequence ID" value="NZ_CP010086.2"/>
</dbReference>
<dbReference type="Proteomes" id="UP000031866">
    <property type="component" value="Chromosome"/>
</dbReference>
<dbReference type="OrthoDB" id="1902666at2"/>
<evidence type="ECO:0000313" key="2">
    <source>
        <dbReference type="Proteomes" id="UP000031866"/>
    </source>
</evidence>
<protein>
    <submittedName>
        <fullName evidence="1">Uncharacterized protein</fullName>
    </submittedName>
</protein>
<organism evidence="1 2">
    <name type="scientific">Clostridium beijerinckii</name>
    <name type="common">Clostridium MP</name>
    <dbReference type="NCBI Taxonomy" id="1520"/>
    <lineage>
        <taxon>Bacteria</taxon>
        <taxon>Bacillati</taxon>
        <taxon>Bacillota</taxon>
        <taxon>Clostridia</taxon>
        <taxon>Eubacteriales</taxon>
        <taxon>Clostridiaceae</taxon>
        <taxon>Clostridium</taxon>
    </lineage>
</organism>
<evidence type="ECO:0000313" key="1">
    <source>
        <dbReference type="EMBL" id="AJH00244.1"/>
    </source>
</evidence>
<dbReference type="AlphaFoldDB" id="A0A0B5QTR0"/>
<name>A0A0B5QTR0_CLOBE</name>
<reference evidence="2" key="1">
    <citation type="submission" date="2014-12" db="EMBL/GenBank/DDBJ databases">
        <title>Genome sequence of Clostridium beijerinckii strain 59B.</title>
        <authorList>
            <person name="Little G.T."/>
            <person name="Minton N.P."/>
        </authorList>
    </citation>
    <scope>NUCLEOTIDE SEQUENCE [LARGE SCALE GENOMIC DNA]</scope>
    <source>
        <strain evidence="2">59B</strain>
    </source>
</reference>
<accession>A0A0B5QTR0</accession>
<proteinExistence type="predicted"/>